<keyword evidence="2" id="KW-0548">Nucleotidyltransferase</keyword>
<dbReference type="GO" id="GO:0047343">
    <property type="term" value="F:glucose-1-phosphate cytidylyltransferase activity"/>
    <property type="evidence" value="ECO:0007669"/>
    <property type="project" value="InterPro"/>
</dbReference>
<dbReference type="PANTHER" id="PTHR47183">
    <property type="entry name" value="GLUCOSE-1-PHOSPHATE CYTIDYLYLTRANSFERASE-RELATED"/>
    <property type="match status" value="1"/>
</dbReference>
<accession>A0A317EP99</accession>
<feature type="domain" description="Nucleotidyl transferase" evidence="1">
    <location>
        <begin position="2"/>
        <end position="231"/>
    </location>
</feature>
<proteinExistence type="predicted"/>
<reference evidence="2 3" key="1">
    <citation type="submission" date="2018-05" db="EMBL/GenBank/DDBJ databases">
        <title>Pedobacter paludis sp. nov., isolated from wetland soil.</title>
        <authorList>
            <person name="Zhang Y."/>
            <person name="Wang G."/>
        </authorList>
    </citation>
    <scope>NUCLEOTIDE SEQUENCE [LARGE SCALE GENOMIC DNA]</scope>
    <source>
        <strain evidence="2 3">KCTC22721</strain>
    </source>
</reference>
<dbReference type="OrthoDB" id="9813880at2"/>
<dbReference type="InterPro" id="IPR029044">
    <property type="entry name" value="Nucleotide-diphossugar_trans"/>
</dbReference>
<dbReference type="Pfam" id="PF00483">
    <property type="entry name" value="NTP_transferase"/>
    <property type="match status" value="1"/>
</dbReference>
<dbReference type="CDD" id="cd02524">
    <property type="entry name" value="G1P_cytidylyltransferase"/>
    <property type="match status" value="1"/>
</dbReference>
<dbReference type="Gene3D" id="3.90.550.10">
    <property type="entry name" value="Spore Coat Polysaccharide Biosynthesis Protein SpsA, Chain A"/>
    <property type="match status" value="1"/>
</dbReference>
<gene>
    <name evidence="2" type="primary">rfbF</name>
    <name evidence="2" type="ORF">DHW03_11590</name>
</gene>
<evidence type="ECO:0000313" key="2">
    <source>
        <dbReference type="EMBL" id="PWS28185.1"/>
    </source>
</evidence>
<comment type="caution">
    <text evidence="2">The sequence shown here is derived from an EMBL/GenBank/DDBJ whole genome shotgun (WGS) entry which is preliminary data.</text>
</comment>
<dbReference type="PANTHER" id="PTHR47183:SF1">
    <property type="entry name" value="GLUCOSE-1-PHOSPHATE CYTIDYLYLTRANSFERASE"/>
    <property type="match status" value="1"/>
</dbReference>
<dbReference type="EMBL" id="QGNZ01000002">
    <property type="protein sequence ID" value="PWS28185.1"/>
    <property type="molecule type" value="Genomic_DNA"/>
</dbReference>
<dbReference type="AlphaFoldDB" id="A0A317EP99"/>
<dbReference type="SUPFAM" id="SSF53448">
    <property type="entry name" value="Nucleotide-diphospho-sugar transferases"/>
    <property type="match status" value="1"/>
</dbReference>
<dbReference type="InterPro" id="IPR013446">
    <property type="entry name" value="G1P_cyt_trans-like"/>
</dbReference>
<dbReference type="NCBIfam" id="TIGR02623">
    <property type="entry name" value="G1P_cyt_trans"/>
    <property type="match status" value="1"/>
</dbReference>
<keyword evidence="3" id="KW-1185">Reference proteome</keyword>
<name>A0A317EP99_9SPHI</name>
<protein>
    <submittedName>
        <fullName evidence="2">Glucose-1-phosphate cytidylyltransferase</fullName>
    </submittedName>
</protein>
<evidence type="ECO:0000313" key="3">
    <source>
        <dbReference type="Proteomes" id="UP000245379"/>
    </source>
</evidence>
<dbReference type="InterPro" id="IPR005835">
    <property type="entry name" value="NTP_transferase_dom"/>
</dbReference>
<dbReference type="RefSeq" id="WP_109925944.1">
    <property type="nucleotide sequence ID" value="NZ_QGNZ01000002.1"/>
</dbReference>
<dbReference type="GO" id="GO:0009243">
    <property type="term" value="P:O antigen biosynthetic process"/>
    <property type="evidence" value="ECO:0007669"/>
    <property type="project" value="InterPro"/>
</dbReference>
<dbReference type="Proteomes" id="UP000245379">
    <property type="component" value="Unassembled WGS sequence"/>
</dbReference>
<evidence type="ECO:0000259" key="1">
    <source>
        <dbReference type="Pfam" id="PF00483"/>
    </source>
</evidence>
<keyword evidence="2" id="KW-0808">Transferase</keyword>
<organism evidence="2 3">
    <name type="scientific">Pedobacter yonginense</name>
    <dbReference type="NCBI Taxonomy" id="651869"/>
    <lineage>
        <taxon>Bacteria</taxon>
        <taxon>Pseudomonadati</taxon>
        <taxon>Bacteroidota</taxon>
        <taxon>Sphingobacteriia</taxon>
        <taxon>Sphingobacteriales</taxon>
        <taxon>Sphingobacteriaceae</taxon>
        <taxon>Pedobacter</taxon>
    </lineage>
</organism>
<dbReference type="InterPro" id="IPR046981">
    <property type="entry name" value="G1P_cyt_trans"/>
</dbReference>
<sequence>MKTVILAGGLGTRLSEETVLKPKPMVEVGGMPILWHIMKIYAAYGYSDFAVALGYKGDVIKEFFMNYKLHKSDMIVNLRSGKLDYQNDLSEDWTVGLHNTGDASLTGGRLLRLKKLFNPGDTFMLTYGDGVANVDINKLVEFHKSHGKIATLTAVRPPARFGSIIMDNNGVIEEFKEKPQIGEGWINGGFFVFNYEVFNYLENDETILEREPLENLCKDGQLVAYQHDDFWQCMDTIRDRDYLNNIWQEAKAPWKKW</sequence>